<dbReference type="Proteomes" id="UP000250025">
    <property type="component" value="Chromosome"/>
</dbReference>
<evidence type="ECO:0000256" key="2">
    <source>
        <dbReference type="ARBA" id="ARBA00022448"/>
    </source>
</evidence>
<proteinExistence type="inferred from homology"/>
<dbReference type="InterPro" id="IPR007387">
    <property type="entry name" value="TRAP_DctQ"/>
</dbReference>
<evidence type="ECO:0000256" key="8">
    <source>
        <dbReference type="ARBA" id="ARBA00038436"/>
    </source>
</evidence>
<dbReference type="GO" id="GO:0015740">
    <property type="term" value="P:C4-dicarboxylate transport"/>
    <property type="evidence" value="ECO:0007669"/>
    <property type="project" value="TreeGrafter"/>
</dbReference>
<reference evidence="11 12" key="1">
    <citation type="journal article" date="2017" name="Int. J. Syst. Evol. Microbiol.">
        <title>Kushneria konosiri sp. nov., isolated from the Korean salt-fermented seafood Daemi-jeot.</title>
        <authorList>
            <person name="Yun J.H."/>
            <person name="Park S.K."/>
            <person name="Lee J.Y."/>
            <person name="Jung M.J."/>
            <person name="Bae J.W."/>
        </authorList>
    </citation>
    <scope>NUCLEOTIDE SEQUENCE [LARGE SCALE GENOMIC DNA]</scope>
    <source>
        <strain evidence="11 12">X49</strain>
    </source>
</reference>
<keyword evidence="12" id="KW-1185">Reference proteome</keyword>
<feature type="transmembrane region" description="Helical" evidence="9">
    <location>
        <begin position="75"/>
        <end position="91"/>
    </location>
</feature>
<dbReference type="GO" id="GO:0005886">
    <property type="term" value="C:plasma membrane"/>
    <property type="evidence" value="ECO:0007669"/>
    <property type="project" value="UniProtKB-SubCell"/>
</dbReference>
<keyword evidence="2 9" id="KW-0813">Transport</keyword>
<comment type="subcellular location">
    <subcellularLocation>
        <location evidence="1 9">Cell inner membrane</location>
        <topology evidence="1 9">Multi-pass membrane protein</topology>
    </subcellularLocation>
</comment>
<evidence type="ECO:0000256" key="4">
    <source>
        <dbReference type="ARBA" id="ARBA00022519"/>
    </source>
</evidence>
<gene>
    <name evidence="11" type="ORF">B9G99_04360</name>
</gene>
<keyword evidence="5 9" id="KW-0812">Transmembrane</keyword>
<dbReference type="GO" id="GO:0022857">
    <property type="term" value="F:transmembrane transporter activity"/>
    <property type="evidence" value="ECO:0007669"/>
    <property type="project" value="UniProtKB-UniRule"/>
</dbReference>
<dbReference type="KEGG" id="kus:B9G99_04360"/>
<dbReference type="PANTHER" id="PTHR35011">
    <property type="entry name" value="2,3-DIKETO-L-GULONATE TRAP TRANSPORTER SMALL PERMEASE PROTEIN YIAM"/>
    <property type="match status" value="1"/>
</dbReference>
<keyword evidence="4 9" id="KW-0997">Cell inner membrane</keyword>
<name>A0A2Z2H4L4_9GAMM</name>
<dbReference type="PANTHER" id="PTHR35011:SF2">
    <property type="entry name" value="2,3-DIKETO-L-GULONATE TRAP TRANSPORTER SMALL PERMEASE PROTEIN YIAM"/>
    <property type="match status" value="1"/>
</dbReference>
<keyword evidence="3" id="KW-1003">Cell membrane</keyword>
<dbReference type="EMBL" id="CP021323">
    <property type="protein sequence ID" value="ARS52205.1"/>
    <property type="molecule type" value="Genomic_DNA"/>
</dbReference>
<sequence>METIMSQGHDAMKADNPISTPPLLRWLNRGRELFYVIGSAVVVVTTAVIGITLMSGVIVRYFLAGSLAWGNELPVILFPWLIMGGVVMAAARHQHLGVDFFARKLSPKGARALMVVVQLMVAALMAMLVQQSFVLMQFMQYQTTPVLGWSATWAFYSLPLGAAGVMLLAVIDLIGLASGAEPAIQEEPLP</sequence>
<evidence type="ECO:0000256" key="1">
    <source>
        <dbReference type="ARBA" id="ARBA00004429"/>
    </source>
</evidence>
<comment type="function">
    <text evidence="9">Part of the tripartite ATP-independent periplasmic (TRAP) transport system.</text>
</comment>
<evidence type="ECO:0000259" key="10">
    <source>
        <dbReference type="Pfam" id="PF04290"/>
    </source>
</evidence>
<accession>A0A2Z2H4L4</accession>
<evidence type="ECO:0000256" key="3">
    <source>
        <dbReference type="ARBA" id="ARBA00022475"/>
    </source>
</evidence>
<feature type="transmembrane region" description="Helical" evidence="9">
    <location>
        <begin position="112"/>
        <end position="133"/>
    </location>
</feature>
<feature type="transmembrane region" description="Helical" evidence="9">
    <location>
        <begin position="153"/>
        <end position="176"/>
    </location>
</feature>
<evidence type="ECO:0000256" key="9">
    <source>
        <dbReference type="RuleBase" id="RU369079"/>
    </source>
</evidence>
<feature type="transmembrane region" description="Helical" evidence="9">
    <location>
        <begin position="33"/>
        <end position="63"/>
    </location>
</feature>
<keyword evidence="6 9" id="KW-1133">Transmembrane helix</keyword>
<comment type="subunit">
    <text evidence="9">The complex comprises the extracytoplasmic solute receptor protein and the two transmembrane proteins.</text>
</comment>
<dbReference type="InterPro" id="IPR055348">
    <property type="entry name" value="DctQ"/>
</dbReference>
<comment type="similarity">
    <text evidence="8 9">Belongs to the TRAP transporter small permease family.</text>
</comment>
<organism evidence="11 12">
    <name type="scientific">Kushneria konosiri</name>
    <dbReference type="NCBI Taxonomy" id="698828"/>
    <lineage>
        <taxon>Bacteria</taxon>
        <taxon>Pseudomonadati</taxon>
        <taxon>Pseudomonadota</taxon>
        <taxon>Gammaproteobacteria</taxon>
        <taxon>Oceanospirillales</taxon>
        <taxon>Halomonadaceae</taxon>
        <taxon>Kushneria</taxon>
    </lineage>
</organism>
<feature type="domain" description="Tripartite ATP-independent periplasmic transporters DctQ component" evidence="10">
    <location>
        <begin position="52"/>
        <end position="176"/>
    </location>
</feature>
<protein>
    <recommendedName>
        <fullName evidence="9">TRAP transporter small permease protein</fullName>
    </recommendedName>
</protein>
<evidence type="ECO:0000313" key="11">
    <source>
        <dbReference type="EMBL" id="ARS52205.1"/>
    </source>
</evidence>
<evidence type="ECO:0000256" key="5">
    <source>
        <dbReference type="ARBA" id="ARBA00022692"/>
    </source>
</evidence>
<dbReference type="Pfam" id="PF04290">
    <property type="entry name" value="DctQ"/>
    <property type="match status" value="1"/>
</dbReference>
<evidence type="ECO:0000256" key="6">
    <source>
        <dbReference type="ARBA" id="ARBA00022989"/>
    </source>
</evidence>
<evidence type="ECO:0000256" key="7">
    <source>
        <dbReference type="ARBA" id="ARBA00023136"/>
    </source>
</evidence>
<keyword evidence="7 9" id="KW-0472">Membrane</keyword>
<evidence type="ECO:0000313" key="12">
    <source>
        <dbReference type="Proteomes" id="UP000250025"/>
    </source>
</evidence>
<dbReference type="AlphaFoldDB" id="A0A2Z2H4L4"/>